<dbReference type="OrthoDB" id="7351979at2"/>
<accession>A0A1Y5SPQ9</accession>
<evidence type="ECO:0000259" key="1">
    <source>
        <dbReference type="Pfam" id="PF19834"/>
    </source>
</evidence>
<dbReference type="InterPro" id="IPR045632">
    <property type="entry name" value="DUF6314"/>
</dbReference>
<name>A0A1Y5SPQ9_9RHOB</name>
<proteinExistence type="predicted"/>
<evidence type="ECO:0000313" key="3">
    <source>
        <dbReference type="Proteomes" id="UP000193862"/>
    </source>
</evidence>
<protein>
    <recommendedName>
        <fullName evidence="1">DUF6314 domain-containing protein</fullName>
    </recommendedName>
</protein>
<dbReference type="RefSeq" id="WP_143267489.1">
    <property type="nucleotide sequence ID" value="NZ_FWFS01000006.1"/>
</dbReference>
<feature type="domain" description="DUF6314" evidence="1">
    <location>
        <begin position="20"/>
        <end position="177"/>
    </location>
</feature>
<dbReference type="Proteomes" id="UP000193862">
    <property type="component" value="Unassembled WGS sequence"/>
</dbReference>
<evidence type="ECO:0000313" key="2">
    <source>
        <dbReference type="EMBL" id="SLN45503.1"/>
    </source>
</evidence>
<dbReference type="AlphaFoldDB" id="A0A1Y5SPQ9"/>
<dbReference type="Pfam" id="PF19834">
    <property type="entry name" value="DUF6314"/>
    <property type="match status" value="1"/>
</dbReference>
<keyword evidence="3" id="KW-1185">Reference proteome</keyword>
<dbReference type="EMBL" id="FWFS01000006">
    <property type="protein sequence ID" value="SLN45503.1"/>
    <property type="molecule type" value="Genomic_DNA"/>
</dbReference>
<gene>
    <name evidence="2" type="ORF">AQS8620_01858</name>
</gene>
<reference evidence="2 3" key="1">
    <citation type="submission" date="2017-03" db="EMBL/GenBank/DDBJ databases">
        <authorList>
            <person name="Afonso C.L."/>
            <person name="Miller P.J."/>
            <person name="Scott M.A."/>
            <person name="Spackman E."/>
            <person name="Goraichik I."/>
            <person name="Dimitrov K.M."/>
            <person name="Suarez D.L."/>
            <person name="Swayne D.E."/>
        </authorList>
    </citation>
    <scope>NUCLEOTIDE SEQUENCE [LARGE SCALE GENOMIC DNA]</scope>
    <source>
        <strain evidence="2 3">CECT 8620</strain>
    </source>
</reference>
<organism evidence="2 3">
    <name type="scientific">Aquimixticola soesokkakensis</name>
    <dbReference type="NCBI Taxonomy" id="1519096"/>
    <lineage>
        <taxon>Bacteria</taxon>
        <taxon>Pseudomonadati</taxon>
        <taxon>Pseudomonadota</taxon>
        <taxon>Alphaproteobacteria</taxon>
        <taxon>Rhodobacterales</taxon>
        <taxon>Paracoccaceae</taxon>
        <taxon>Aquimixticola</taxon>
    </lineage>
</organism>
<sequence length="183" mass="20478">MFGHASFFAHPVSCHFLAGLIGRWRLTREIADFRAGTEAHLRAIAEFSPESPLDAHQIAPARPDAGGVPFGLVLRERGDLHIAGHPPMPAEQGYLWRSHPQGVAVFFGDGRSFHRFALPQTAAIPDPQDAPNASHWCDPDHYRVRYDFAALALGRWQMVWHVQGPRKSYESRSLFERLAPPKA</sequence>